<evidence type="ECO:0000313" key="4">
    <source>
        <dbReference type="Proteomes" id="UP001159427"/>
    </source>
</evidence>
<dbReference type="InterPro" id="IPR026213">
    <property type="entry name" value="GRINL1"/>
</dbReference>
<name>A0ABN8LC61_9CNID</name>
<feature type="coiled-coil region" evidence="1">
    <location>
        <begin position="169"/>
        <end position="196"/>
    </location>
</feature>
<accession>A0ABN8LC61</accession>
<evidence type="ECO:0000256" key="2">
    <source>
        <dbReference type="SAM" id="MobiDB-lite"/>
    </source>
</evidence>
<comment type="caution">
    <text evidence="3">The sequence shown here is derived from an EMBL/GenBank/DDBJ whole genome shotgun (WGS) entry which is preliminary data.</text>
</comment>
<organism evidence="3 4">
    <name type="scientific">Porites evermanni</name>
    <dbReference type="NCBI Taxonomy" id="104178"/>
    <lineage>
        <taxon>Eukaryota</taxon>
        <taxon>Metazoa</taxon>
        <taxon>Cnidaria</taxon>
        <taxon>Anthozoa</taxon>
        <taxon>Hexacorallia</taxon>
        <taxon>Scleractinia</taxon>
        <taxon>Fungiina</taxon>
        <taxon>Poritidae</taxon>
        <taxon>Porites</taxon>
    </lineage>
</organism>
<feature type="compositionally biased region" description="Acidic residues" evidence="2">
    <location>
        <begin position="246"/>
        <end position="255"/>
    </location>
</feature>
<dbReference type="Pfam" id="PF15328">
    <property type="entry name" value="GCOM2"/>
    <property type="match status" value="1"/>
</dbReference>
<feature type="compositionally biased region" description="Acidic residues" evidence="2">
    <location>
        <begin position="227"/>
        <end position="236"/>
    </location>
</feature>
<gene>
    <name evidence="3" type="ORF">PEVE_00003319</name>
</gene>
<feature type="region of interest" description="Disordered" evidence="2">
    <location>
        <begin position="223"/>
        <end position="255"/>
    </location>
</feature>
<feature type="compositionally biased region" description="Polar residues" evidence="2">
    <location>
        <begin position="141"/>
        <end position="156"/>
    </location>
</feature>
<dbReference type="PANTHER" id="PTHR23171">
    <property type="entry name" value="GDOWN1"/>
    <property type="match status" value="1"/>
</dbReference>
<sequence>MEEKTDWAKLSKKELQEMLRRQEKLLANKKFLQSLPDRGKKVIETVAKLKELIARREQLEDTMAQFERMTVSRLVQKTQLELLDSDDSDDDISDTRYDGVVSPSKGNIDSLISKRTSVNKETGSNPKTTTHISKSERKHSNMNSTGKWDYESSATPPQYKLQKAKPLSLDESSKLLQDQEKKHKELQAQHATLKLKEQGFLGVTDSHSPFQTVQNPLRYRETVQDEYLSDDSQQEENDMRPTDRETDSDDDQENT</sequence>
<protein>
    <recommendedName>
        <fullName evidence="5">DNA-directed RNA polymerase II subunit GRINL1A</fullName>
    </recommendedName>
</protein>
<dbReference type="Proteomes" id="UP001159427">
    <property type="component" value="Unassembled WGS sequence"/>
</dbReference>
<evidence type="ECO:0000313" key="3">
    <source>
        <dbReference type="EMBL" id="CAH3014645.1"/>
    </source>
</evidence>
<dbReference type="PRINTS" id="PR02085">
    <property type="entry name" value="POLR2GRINL1"/>
</dbReference>
<dbReference type="InterPro" id="IPR051375">
    <property type="entry name" value="Tuftelin_GRINL1A/MYZAP/CCD68"/>
</dbReference>
<keyword evidence="1" id="KW-0175">Coiled coil</keyword>
<proteinExistence type="predicted"/>
<evidence type="ECO:0008006" key="5">
    <source>
        <dbReference type="Google" id="ProtNLM"/>
    </source>
</evidence>
<feature type="region of interest" description="Disordered" evidence="2">
    <location>
        <begin position="85"/>
        <end position="167"/>
    </location>
</feature>
<evidence type="ECO:0000256" key="1">
    <source>
        <dbReference type="SAM" id="Coils"/>
    </source>
</evidence>
<feature type="coiled-coil region" evidence="1">
    <location>
        <begin position="8"/>
        <end position="69"/>
    </location>
</feature>
<dbReference type="EMBL" id="CALNXI010000012">
    <property type="protein sequence ID" value="CAH3014645.1"/>
    <property type="molecule type" value="Genomic_DNA"/>
</dbReference>
<keyword evidence="4" id="KW-1185">Reference proteome</keyword>
<feature type="compositionally biased region" description="Polar residues" evidence="2">
    <location>
        <begin position="113"/>
        <end position="132"/>
    </location>
</feature>
<dbReference type="PANTHER" id="PTHR23171:SF13">
    <property type="entry name" value="DNA-DIRECTED RNA POLYMERASE II SUBUNIT GRINL1A"/>
    <property type="match status" value="1"/>
</dbReference>
<reference evidence="3 4" key="1">
    <citation type="submission" date="2022-05" db="EMBL/GenBank/DDBJ databases">
        <authorList>
            <consortium name="Genoscope - CEA"/>
            <person name="William W."/>
        </authorList>
    </citation>
    <scope>NUCLEOTIDE SEQUENCE [LARGE SCALE GENOMIC DNA]</scope>
</reference>